<dbReference type="GO" id="GO:0003697">
    <property type="term" value="F:single-stranded DNA binding"/>
    <property type="evidence" value="ECO:0007669"/>
    <property type="project" value="InterPro"/>
</dbReference>
<reference evidence="10" key="1">
    <citation type="submission" date="2018-12" db="EMBL/GenBank/DDBJ databases">
        <title>Tengunoibacter tsumagoiensis gen. nov., sp. nov., Dictyobacter kobayashii sp. nov., D. alpinus sp. nov., and D. joshuensis sp. nov. and description of Dictyobacteraceae fam. nov. within the order Ktedonobacterales isolated from Tengu-no-mugimeshi.</title>
        <authorList>
            <person name="Wang C.M."/>
            <person name="Zheng Y."/>
            <person name="Sakai Y."/>
            <person name="Toyoda A."/>
            <person name="Minakuchi Y."/>
            <person name="Abe K."/>
            <person name="Yokota A."/>
            <person name="Yabe S."/>
        </authorList>
    </citation>
    <scope>NUCLEOTIDE SEQUENCE [LARGE SCALE GENOMIC DNA]</scope>
    <source>
        <strain evidence="10">Uno3</strain>
    </source>
</reference>
<evidence type="ECO:0000256" key="6">
    <source>
        <dbReference type="ARBA" id="ARBA00023125"/>
    </source>
</evidence>
<dbReference type="PANTHER" id="PTHR13604">
    <property type="entry name" value="DC12-RELATED"/>
    <property type="match status" value="1"/>
</dbReference>
<evidence type="ECO:0000256" key="7">
    <source>
        <dbReference type="ARBA" id="ARBA00023239"/>
    </source>
</evidence>
<dbReference type="Pfam" id="PF02586">
    <property type="entry name" value="SRAP"/>
    <property type="match status" value="1"/>
</dbReference>
<dbReference type="OrthoDB" id="9782620at2"/>
<organism evidence="9 10">
    <name type="scientific">Tengunoibacter tsumagoiensis</name>
    <dbReference type="NCBI Taxonomy" id="2014871"/>
    <lineage>
        <taxon>Bacteria</taxon>
        <taxon>Bacillati</taxon>
        <taxon>Chloroflexota</taxon>
        <taxon>Ktedonobacteria</taxon>
        <taxon>Ktedonobacterales</taxon>
        <taxon>Dictyobacteraceae</taxon>
        <taxon>Tengunoibacter</taxon>
    </lineage>
</organism>
<evidence type="ECO:0000313" key="9">
    <source>
        <dbReference type="EMBL" id="GCE10954.1"/>
    </source>
</evidence>
<dbReference type="EMBL" id="BIFR01000001">
    <property type="protein sequence ID" value="GCE10954.1"/>
    <property type="molecule type" value="Genomic_DNA"/>
</dbReference>
<keyword evidence="7" id="KW-0456">Lyase</keyword>
<sequence>MCGRFTLSHDAQTIAQTILNPRMVKVPASFKLSAHYNIAPTQDIVAILNQEEPQLDFLRWGLIPSWAKEESIGSKMINARAETLAEKPSFKRLLHSKRCLIVADGFYEWSQEAGSKHKTPMYITLEDQEPFAFAGLWDVWKDSTGQAVRTCTIITTEPNELMQSIHNRMPVLLPREARDAWIDPRMHDEQALLHLLKPYPSSAMVARPVSRLVNDPRNDSVEVLA</sequence>
<dbReference type="InterPro" id="IPR036590">
    <property type="entry name" value="SRAP-like"/>
</dbReference>
<comment type="similarity">
    <text evidence="1 8">Belongs to the SOS response-associated peptidase family.</text>
</comment>
<dbReference type="GO" id="GO:0008233">
    <property type="term" value="F:peptidase activity"/>
    <property type="evidence" value="ECO:0007669"/>
    <property type="project" value="UniProtKB-KW"/>
</dbReference>
<gene>
    <name evidence="9" type="ORF">KTT_08130</name>
</gene>
<evidence type="ECO:0000313" key="10">
    <source>
        <dbReference type="Proteomes" id="UP000287352"/>
    </source>
</evidence>
<name>A0A401ZW52_9CHLR</name>
<keyword evidence="3" id="KW-0227">DNA damage</keyword>
<dbReference type="GO" id="GO:0016829">
    <property type="term" value="F:lyase activity"/>
    <property type="evidence" value="ECO:0007669"/>
    <property type="project" value="UniProtKB-KW"/>
</dbReference>
<comment type="caution">
    <text evidence="9">The sequence shown here is derived from an EMBL/GenBank/DDBJ whole genome shotgun (WGS) entry which is preliminary data.</text>
</comment>
<evidence type="ECO:0000256" key="5">
    <source>
        <dbReference type="ARBA" id="ARBA00023124"/>
    </source>
</evidence>
<protein>
    <recommendedName>
        <fullName evidence="8">Abasic site processing protein</fullName>
        <ecNumber evidence="8">3.4.-.-</ecNumber>
    </recommendedName>
</protein>
<evidence type="ECO:0000256" key="1">
    <source>
        <dbReference type="ARBA" id="ARBA00008136"/>
    </source>
</evidence>
<evidence type="ECO:0000256" key="3">
    <source>
        <dbReference type="ARBA" id="ARBA00022763"/>
    </source>
</evidence>
<dbReference type="Gene3D" id="3.90.1680.10">
    <property type="entry name" value="SOS response associated peptidase-like"/>
    <property type="match status" value="1"/>
</dbReference>
<dbReference type="RefSeq" id="WP_126578513.1">
    <property type="nucleotide sequence ID" value="NZ_BIFR01000001.1"/>
</dbReference>
<evidence type="ECO:0000256" key="4">
    <source>
        <dbReference type="ARBA" id="ARBA00022801"/>
    </source>
</evidence>
<keyword evidence="4 8" id="KW-0378">Hydrolase</keyword>
<dbReference type="Proteomes" id="UP000287352">
    <property type="component" value="Unassembled WGS sequence"/>
</dbReference>
<dbReference type="InterPro" id="IPR003738">
    <property type="entry name" value="SRAP"/>
</dbReference>
<dbReference type="SUPFAM" id="SSF143081">
    <property type="entry name" value="BB1717-like"/>
    <property type="match status" value="1"/>
</dbReference>
<keyword evidence="5" id="KW-0190">Covalent protein-DNA linkage</keyword>
<proteinExistence type="inferred from homology"/>
<dbReference type="GO" id="GO:0106300">
    <property type="term" value="P:protein-DNA covalent cross-linking repair"/>
    <property type="evidence" value="ECO:0007669"/>
    <property type="project" value="InterPro"/>
</dbReference>
<dbReference type="GO" id="GO:0006508">
    <property type="term" value="P:proteolysis"/>
    <property type="evidence" value="ECO:0007669"/>
    <property type="project" value="UniProtKB-KW"/>
</dbReference>
<keyword evidence="2 8" id="KW-0645">Protease</keyword>
<keyword evidence="10" id="KW-1185">Reference proteome</keyword>
<dbReference type="AlphaFoldDB" id="A0A401ZW52"/>
<accession>A0A401ZW52</accession>
<evidence type="ECO:0000256" key="2">
    <source>
        <dbReference type="ARBA" id="ARBA00022670"/>
    </source>
</evidence>
<dbReference type="PANTHER" id="PTHR13604:SF0">
    <property type="entry name" value="ABASIC SITE PROCESSING PROTEIN HMCES"/>
    <property type="match status" value="1"/>
</dbReference>
<evidence type="ECO:0000256" key="8">
    <source>
        <dbReference type="RuleBase" id="RU364100"/>
    </source>
</evidence>
<keyword evidence="6" id="KW-0238">DNA-binding</keyword>
<dbReference type="EC" id="3.4.-.-" evidence="8"/>